<proteinExistence type="predicted"/>
<protein>
    <submittedName>
        <fullName evidence="1">Uncharacterized protein</fullName>
    </submittedName>
</protein>
<evidence type="ECO:0000313" key="1">
    <source>
        <dbReference type="EMBL" id="RUS69244.1"/>
    </source>
</evidence>
<accession>A0A433SJI1</accession>
<evidence type="ECO:0000313" key="2">
    <source>
        <dbReference type="Proteomes" id="UP000271974"/>
    </source>
</evidence>
<reference evidence="1 2" key="1">
    <citation type="submission" date="2019-01" db="EMBL/GenBank/DDBJ databases">
        <title>A draft genome assembly of the solar-powered sea slug Elysia chlorotica.</title>
        <authorList>
            <person name="Cai H."/>
            <person name="Li Q."/>
            <person name="Fang X."/>
            <person name="Li J."/>
            <person name="Curtis N.E."/>
            <person name="Altenburger A."/>
            <person name="Shibata T."/>
            <person name="Feng M."/>
            <person name="Maeda T."/>
            <person name="Schwartz J.A."/>
            <person name="Shigenobu S."/>
            <person name="Lundholm N."/>
            <person name="Nishiyama T."/>
            <person name="Yang H."/>
            <person name="Hasebe M."/>
            <person name="Li S."/>
            <person name="Pierce S.K."/>
            <person name="Wang J."/>
        </authorList>
    </citation>
    <scope>NUCLEOTIDE SEQUENCE [LARGE SCALE GENOMIC DNA]</scope>
    <source>
        <strain evidence="1">EC2010</strain>
        <tissue evidence="1">Whole organism of an adult</tissue>
    </source>
</reference>
<organism evidence="1 2">
    <name type="scientific">Elysia chlorotica</name>
    <name type="common">Eastern emerald elysia</name>
    <name type="synonym">Sea slug</name>
    <dbReference type="NCBI Taxonomy" id="188477"/>
    <lineage>
        <taxon>Eukaryota</taxon>
        <taxon>Metazoa</taxon>
        <taxon>Spiralia</taxon>
        <taxon>Lophotrochozoa</taxon>
        <taxon>Mollusca</taxon>
        <taxon>Gastropoda</taxon>
        <taxon>Heterobranchia</taxon>
        <taxon>Euthyneura</taxon>
        <taxon>Panpulmonata</taxon>
        <taxon>Sacoglossa</taxon>
        <taxon>Placobranchoidea</taxon>
        <taxon>Plakobranchidae</taxon>
        <taxon>Elysia</taxon>
    </lineage>
</organism>
<dbReference type="EMBL" id="RQTK01001761">
    <property type="protein sequence ID" value="RUS69244.1"/>
    <property type="molecule type" value="Genomic_DNA"/>
</dbReference>
<comment type="caution">
    <text evidence="1">The sequence shown here is derived from an EMBL/GenBank/DDBJ whole genome shotgun (WGS) entry which is preliminary data.</text>
</comment>
<dbReference type="AlphaFoldDB" id="A0A433SJI1"/>
<keyword evidence="2" id="KW-1185">Reference proteome</keyword>
<name>A0A433SJI1_ELYCH</name>
<gene>
    <name evidence="1" type="ORF">EGW08_022994</name>
</gene>
<dbReference type="Proteomes" id="UP000271974">
    <property type="component" value="Unassembled WGS sequence"/>
</dbReference>
<sequence length="139" mass="15988">MRILEITSKAAILRTGKPFDGMPLICFMHFGLIDSQENSYSTTSQHNTKQSSIITDLLSFIIKIDGMPLFCFMHFGLIDSQENSYSTTSQHNTKQSSIITDLLSYIIKMQNAFTFNLQKYYYQVIKSICFSRNSDEQQI</sequence>